<dbReference type="EMBL" id="JACIBV010000001">
    <property type="protein sequence ID" value="MBB3730470.1"/>
    <property type="molecule type" value="Genomic_DNA"/>
</dbReference>
<keyword evidence="1" id="KW-0812">Transmembrane</keyword>
<reference evidence="2 3" key="1">
    <citation type="submission" date="2020-08" db="EMBL/GenBank/DDBJ databases">
        <title>Sequencing the genomes of 1000 actinobacteria strains.</title>
        <authorList>
            <person name="Klenk H.-P."/>
        </authorList>
    </citation>
    <scope>NUCLEOTIDE SEQUENCE [LARGE SCALE GENOMIC DNA]</scope>
    <source>
        <strain evidence="2 3">DSM 44320</strain>
    </source>
</reference>
<evidence type="ECO:0000256" key="1">
    <source>
        <dbReference type="SAM" id="Phobius"/>
    </source>
</evidence>
<keyword evidence="3" id="KW-1185">Reference proteome</keyword>
<dbReference type="GeneID" id="95392616"/>
<feature type="transmembrane region" description="Helical" evidence="1">
    <location>
        <begin position="59"/>
        <end position="82"/>
    </location>
</feature>
<sequence length="225" mass="24386">MTDKSLTAHRPRPRNTAGGRGGWLLPTVLVVLSVVPLIAGGVRLTELAGGDVTPGNARFFAAPLPVVLHIFCAAVYSVLGAFQFAPRFRRRRPGWHRVAGRILVPCGLAAALSGLWMTLFYARPVGDGDLLAAFRLLFGTAMVVAISLGLAAIRRRDFARHRAWMIRGYAIGMGAGTQVLVHLPWLLFFGLPDELGRALLMGAGWAINLVVVEWVIRRRPAAFSS</sequence>
<keyword evidence="1" id="KW-0472">Membrane</keyword>
<keyword evidence="1" id="KW-1133">Transmembrane helix</keyword>
<evidence type="ECO:0000313" key="2">
    <source>
        <dbReference type="EMBL" id="MBB3730470.1"/>
    </source>
</evidence>
<dbReference type="InterPro" id="IPR018750">
    <property type="entry name" value="DUF2306_membrane"/>
</dbReference>
<feature type="transmembrane region" description="Helical" evidence="1">
    <location>
        <begin position="21"/>
        <end position="39"/>
    </location>
</feature>
<dbReference type="RefSeq" id="WP_246452240.1">
    <property type="nucleotide sequence ID" value="NZ_BAAAXX010000160.1"/>
</dbReference>
<dbReference type="AlphaFoldDB" id="A0A7W5VEJ3"/>
<gene>
    <name evidence="2" type="ORF">FHR33_006330</name>
</gene>
<feature type="transmembrane region" description="Helical" evidence="1">
    <location>
        <begin position="165"/>
        <end position="189"/>
    </location>
</feature>
<evidence type="ECO:0000313" key="3">
    <source>
        <dbReference type="Proteomes" id="UP000579945"/>
    </source>
</evidence>
<feature type="transmembrane region" description="Helical" evidence="1">
    <location>
        <begin position="102"/>
        <end position="122"/>
    </location>
</feature>
<organism evidence="2 3">
    <name type="scientific">Nonomuraea dietziae</name>
    <dbReference type="NCBI Taxonomy" id="65515"/>
    <lineage>
        <taxon>Bacteria</taxon>
        <taxon>Bacillati</taxon>
        <taxon>Actinomycetota</taxon>
        <taxon>Actinomycetes</taxon>
        <taxon>Streptosporangiales</taxon>
        <taxon>Streptosporangiaceae</taxon>
        <taxon>Nonomuraea</taxon>
    </lineage>
</organism>
<accession>A0A7W5VEJ3</accession>
<proteinExistence type="predicted"/>
<name>A0A7W5VEJ3_9ACTN</name>
<feature type="transmembrane region" description="Helical" evidence="1">
    <location>
        <begin position="134"/>
        <end position="153"/>
    </location>
</feature>
<comment type="caution">
    <text evidence="2">The sequence shown here is derived from an EMBL/GenBank/DDBJ whole genome shotgun (WGS) entry which is preliminary data.</text>
</comment>
<dbReference type="Pfam" id="PF10067">
    <property type="entry name" value="DUF2306"/>
    <property type="match status" value="1"/>
</dbReference>
<dbReference type="Proteomes" id="UP000579945">
    <property type="component" value="Unassembled WGS sequence"/>
</dbReference>
<protein>
    <submittedName>
        <fullName evidence="2">Putative membrane protein</fullName>
    </submittedName>
</protein>
<feature type="transmembrane region" description="Helical" evidence="1">
    <location>
        <begin position="195"/>
        <end position="216"/>
    </location>
</feature>